<dbReference type="Proteomes" id="UP001156560">
    <property type="component" value="Chromosome 1"/>
</dbReference>
<dbReference type="RefSeq" id="WP_025572630.1">
    <property type="nucleotide sequence ID" value="NZ_CP099934.1"/>
</dbReference>
<dbReference type="EMBL" id="CP114194">
    <property type="protein sequence ID" value="WAT91592.1"/>
    <property type="molecule type" value="Genomic_DNA"/>
</dbReference>
<dbReference type="InterPro" id="IPR012433">
    <property type="entry name" value="Imm11"/>
</dbReference>
<organism evidence="2 3">
    <name type="scientific">Vibrio parahaemolyticus</name>
    <dbReference type="NCBI Taxonomy" id="670"/>
    <lineage>
        <taxon>Bacteria</taxon>
        <taxon>Pseudomonadati</taxon>
        <taxon>Pseudomonadota</taxon>
        <taxon>Gammaproteobacteria</taxon>
        <taxon>Vibrionales</taxon>
        <taxon>Vibrionaceae</taxon>
        <taxon>Vibrio</taxon>
    </lineage>
</organism>
<feature type="domain" description="Immunity MXAN-0049 protein" evidence="1">
    <location>
        <begin position="26"/>
        <end position="180"/>
    </location>
</feature>
<evidence type="ECO:0000313" key="3">
    <source>
        <dbReference type="Proteomes" id="UP001156560"/>
    </source>
</evidence>
<name>A0AA47JIU9_VIBPH</name>
<evidence type="ECO:0000259" key="1">
    <source>
        <dbReference type="Pfam" id="PF07791"/>
    </source>
</evidence>
<accession>A0AA47JIU9</accession>
<reference evidence="2" key="1">
    <citation type="submission" date="2022-12" db="EMBL/GenBank/DDBJ databases">
        <title>Vibrio parahaemolyticus become highly virulent by producing novel Tc toxins.</title>
        <authorList>
            <person name="Yang F."/>
            <person name="You Y."/>
            <person name="Lai Q."/>
            <person name="Xu L."/>
            <person name="Li F."/>
        </authorList>
    </citation>
    <scope>NUCLEOTIDE SEQUENCE</scope>
    <source>
        <strain evidence="2">Vp-HL-202005</strain>
    </source>
</reference>
<protein>
    <recommendedName>
        <fullName evidence="1">Immunity MXAN-0049 protein domain-containing protein</fullName>
    </recommendedName>
</protein>
<dbReference type="AlphaFoldDB" id="A0AA47JIU9"/>
<evidence type="ECO:0000313" key="2">
    <source>
        <dbReference type="EMBL" id="WAT91592.1"/>
    </source>
</evidence>
<proteinExistence type="predicted"/>
<gene>
    <name evidence="2" type="ORF">O1Q84_07140</name>
</gene>
<dbReference type="Pfam" id="PF07791">
    <property type="entry name" value="Imm11"/>
    <property type="match status" value="1"/>
</dbReference>
<sequence length="183" mass="20853">MKYYLLFGKFEKGEGSFSEQEPQQLDSYTAQFKLLTHKPVLTVDETYEERGMSDFLKIALGYLASSKVQEVFEMNGFKGIQFIPVEVHNEGVESSFSFMNYVASYDLLEPNASKAKRFKSIYGGYGRVSDVLIDKSKFLEAEIKHDCFTLSNYKLACFISEDVKTALEAKRVTGIEFVPMEFA</sequence>